<dbReference type="SUPFAM" id="SSF56954">
    <property type="entry name" value="Outer membrane efflux proteins (OEP)"/>
    <property type="match status" value="1"/>
</dbReference>
<proteinExistence type="inferred from homology"/>
<dbReference type="Pfam" id="PF02321">
    <property type="entry name" value="OEP"/>
    <property type="match status" value="2"/>
</dbReference>
<name>A0AAQ1P5U2_9PSED</name>
<keyword evidence="2 8" id="KW-1134">Transmembrane beta strand</keyword>
<feature type="compositionally biased region" description="Polar residues" evidence="10">
    <location>
        <begin position="104"/>
        <end position="113"/>
    </location>
</feature>
<dbReference type="Proteomes" id="UP000294335">
    <property type="component" value="Unassembled WGS sequence"/>
</dbReference>
<accession>A0AAQ1P5U2</accession>
<evidence type="ECO:0000256" key="9">
    <source>
        <dbReference type="SAM" id="Coils"/>
    </source>
</evidence>
<keyword evidence="6" id="KW-0998">Cell outer membrane</keyword>
<keyword evidence="5 8" id="KW-0564">Palmitate</keyword>
<dbReference type="AlphaFoldDB" id="A0AAQ1P5U2"/>
<evidence type="ECO:0000256" key="8">
    <source>
        <dbReference type="RuleBase" id="RU362097"/>
    </source>
</evidence>
<feature type="coiled-coil region" evidence="9">
    <location>
        <begin position="223"/>
        <end position="250"/>
    </location>
</feature>
<evidence type="ECO:0000256" key="5">
    <source>
        <dbReference type="ARBA" id="ARBA00023139"/>
    </source>
</evidence>
<dbReference type="PANTHER" id="PTHR30203:SF33">
    <property type="entry name" value="BLR4455 PROTEIN"/>
    <property type="match status" value="1"/>
</dbReference>
<evidence type="ECO:0000313" key="12">
    <source>
        <dbReference type="Proteomes" id="UP000294335"/>
    </source>
</evidence>
<evidence type="ECO:0000256" key="10">
    <source>
        <dbReference type="SAM" id="MobiDB-lite"/>
    </source>
</evidence>
<evidence type="ECO:0000256" key="4">
    <source>
        <dbReference type="ARBA" id="ARBA00023136"/>
    </source>
</evidence>
<dbReference type="NCBIfam" id="TIGR01845">
    <property type="entry name" value="outer_NodT"/>
    <property type="match status" value="1"/>
</dbReference>
<dbReference type="PANTHER" id="PTHR30203">
    <property type="entry name" value="OUTER MEMBRANE CATION EFFLUX PROTEIN"/>
    <property type="match status" value="1"/>
</dbReference>
<dbReference type="InterPro" id="IPR003423">
    <property type="entry name" value="OMP_efflux"/>
</dbReference>
<keyword evidence="7 8" id="KW-0449">Lipoprotein</keyword>
<protein>
    <submittedName>
        <fullName evidence="11">Outer membrane protein OprM</fullName>
    </submittedName>
</protein>
<keyword evidence="4 8" id="KW-0472">Membrane</keyword>
<gene>
    <name evidence="11" type="primary">oprM</name>
    <name evidence="11" type="ORF">JV551A3_V1_850047</name>
</gene>
<evidence type="ECO:0000256" key="6">
    <source>
        <dbReference type="ARBA" id="ARBA00023237"/>
    </source>
</evidence>
<dbReference type="RefSeq" id="WP_133970797.1">
    <property type="nucleotide sequence ID" value="NZ_OPYN01000085.1"/>
</dbReference>
<sequence length="471" mass="51088">MSPRFKRAGLLLSLALQGCSLAPHYQVPEAKLPAHYGERVGAWQMVGTEQRLPAQWWKLFEDKRLNELQVQLEASNPDLAAAVAHYDAAAAYAQGLHGSLWPQASASVTPQRQRQSDRRPLRGNTQPSIYNSDTAGLSLNFDLDLWGKLRNQVAAGDAEAQASGDDLAAARLSLQKQLAVLYVRLRGLDVQHHLLGDALAHRTQLLTLIQDRYQGNIASELDLDRATARLSEANAQVDEAIAQRRLAEHAIAELVGKLPSEFSIADDQTPLEPPQVPHDLPSKLLQSRPDIAAAERRVYAANANIGVARAAWYPDFSLTGLVGGQTQGAGNLLASANRFWAVGPVLQLPIFDGGKREADEQKAVAEFDEAAAFYHGRVLHAVREVEDNLAQIGDLGQQARDVKTAADAATAAERIAMNSYKQGGVSLLDVLTAQLDALQTKQDLQRLQTKQVEACIGLMVALGGGWTQQPS</sequence>
<evidence type="ECO:0000256" key="1">
    <source>
        <dbReference type="ARBA" id="ARBA00007613"/>
    </source>
</evidence>
<dbReference type="Gene3D" id="2.20.200.10">
    <property type="entry name" value="Outer membrane efflux proteins (OEP)"/>
    <property type="match status" value="1"/>
</dbReference>
<comment type="subcellular location">
    <subcellularLocation>
        <location evidence="8">Cell outer membrane</location>
        <topology evidence="8">Lipid-anchor</topology>
    </subcellularLocation>
</comment>
<dbReference type="PROSITE" id="PS51257">
    <property type="entry name" value="PROKAR_LIPOPROTEIN"/>
    <property type="match status" value="1"/>
</dbReference>
<evidence type="ECO:0000256" key="2">
    <source>
        <dbReference type="ARBA" id="ARBA00022452"/>
    </source>
</evidence>
<keyword evidence="3 8" id="KW-0812">Transmembrane</keyword>
<dbReference type="InterPro" id="IPR010131">
    <property type="entry name" value="MdtP/NodT-like"/>
</dbReference>
<dbReference type="Gene3D" id="1.20.1600.10">
    <property type="entry name" value="Outer membrane efflux proteins (OEP)"/>
    <property type="match status" value="1"/>
</dbReference>
<organism evidence="11 12">
    <name type="scientific">Pseudomonas inefficax</name>
    <dbReference type="NCBI Taxonomy" id="2078786"/>
    <lineage>
        <taxon>Bacteria</taxon>
        <taxon>Pseudomonadati</taxon>
        <taxon>Pseudomonadota</taxon>
        <taxon>Gammaproteobacteria</taxon>
        <taxon>Pseudomonadales</taxon>
        <taxon>Pseudomonadaceae</taxon>
        <taxon>Pseudomonas</taxon>
    </lineage>
</organism>
<comment type="similarity">
    <text evidence="1 8">Belongs to the outer membrane factor (OMF) (TC 1.B.17) family.</text>
</comment>
<keyword evidence="12" id="KW-1185">Reference proteome</keyword>
<keyword evidence="9" id="KW-0175">Coiled coil</keyword>
<dbReference type="GO" id="GO:0009279">
    <property type="term" value="C:cell outer membrane"/>
    <property type="evidence" value="ECO:0007669"/>
    <property type="project" value="UniProtKB-SubCell"/>
</dbReference>
<evidence type="ECO:0000256" key="3">
    <source>
        <dbReference type="ARBA" id="ARBA00022692"/>
    </source>
</evidence>
<feature type="region of interest" description="Disordered" evidence="10">
    <location>
        <begin position="104"/>
        <end position="129"/>
    </location>
</feature>
<evidence type="ECO:0000313" key="11">
    <source>
        <dbReference type="EMBL" id="SPO60426.1"/>
    </source>
</evidence>
<evidence type="ECO:0000256" key="7">
    <source>
        <dbReference type="ARBA" id="ARBA00023288"/>
    </source>
</evidence>
<comment type="caution">
    <text evidence="11">The sequence shown here is derived from an EMBL/GenBank/DDBJ whole genome shotgun (WGS) entry which is preliminary data.</text>
</comment>
<dbReference type="EMBL" id="OPYN01000085">
    <property type="protein sequence ID" value="SPO60426.1"/>
    <property type="molecule type" value="Genomic_DNA"/>
</dbReference>
<dbReference type="GO" id="GO:0015562">
    <property type="term" value="F:efflux transmembrane transporter activity"/>
    <property type="evidence" value="ECO:0007669"/>
    <property type="project" value="InterPro"/>
</dbReference>
<reference evidence="11 12" key="1">
    <citation type="submission" date="2018-02" db="EMBL/GenBank/DDBJ databases">
        <authorList>
            <person name="Dubost A."/>
        </authorList>
    </citation>
    <scope>NUCLEOTIDE SEQUENCE [LARGE SCALE GENOMIC DNA]</scope>
    <source>
        <strain evidence="12">JV551A3</strain>
    </source>
</reference>